<sequence length="103" mass="11866">MVRRSMMGLPTCDSCGHQWSWKNAFKMNFRFGGGTRCNNCGEKQYMTTKSFWKTWMILLPIFLIVPTFIAIEIAAFVVILLAIGILCATPYFLELSSEEKPMW</sequence>
<keyword evidence="3" id="KW-1185">Reference proteome</keyword>
<name>A0A2I0QTR8_9BACI</name>
<dbReference type="EMBL" id="PJNH01000002">
    <property type="protein sequence ID" value="PKR77694.1"/>
    <property type="molecule type" value="Genomic_DNA"/>
</dbReference>
<gene>
    <name evidence="2" type="ORF">CEY16_07105</name>
</gene>
<evidence type="ECO:0000313" key="2">
    <source>
        <dbReference type="EMBL" id="PKR77694.1"/>
    </source>
</evidence>
<proteinExistence type="predicted"/>
<reference evidence="2 3" key="1">
    <citation type="submission" date="2017-06" db="EMBL/GenBank/DDBJ databases">
        <title>the draft geome sequence of Illustriluteabacillus marina B3227.</title>
        <authorList>
            <person name="He R.-H."/>
            <person name="Du Z.-J."/>
        </authorList>
    </citation>
    <scope>NUCLEOTIDE SEQUENCE [LARGE SCALE GENOMIC DNA]</scope>
    <source>
        <strain evidence="2 3">B3227</strain>
    </source>
</reference>
<evidence type="ECO:0000313" key="3">
    <source>
        <dbReference type="Proteomes" id="UP000243524"/>
    </source>
</evidence>
<keyword evidence="1" id="KW-1133">Transmembrane helix</keyword>
<evidence type="ECO:0008006" key="4">
    <source>
        <dbReference type="Google" id="ProtNLM"/>
    </source>
</evidence>
<dbReference type="InterPro" id="IPR026369">
    <property type="entry name" value="CxxC_20_CxxC"/>
</dbReference>
<dbReference type="AlphaFoldDB" id="A0A2I0QTR8"/>
<evidence type="ECO:0000256" key="1">
    <source>
        <dbReference type="SAM" id="Phobius"/>
    </source>
</evidence>
<dbReference type="NCBIfam" id="TIGR04104">
    <property type="entry name" value="cxxc_20_cxxc"/>
    <property type="match status" value="1"/>
</dbReference>
<protein>
    <recommendedName>
        <fullName evidence="4">CXXC-20-CXXC protein</fullName>
    </recommendedName>
</protein>
<keyword evidence="1" id="KW-0472">Membrane</keyword>
<comment type="caution">
    <text evidence="2">The sequence shown here is derived from an EMBL/GenBank/DDBJ whole genome shotgun (WGS) entry which is preliminary data.</text>
</comment>
<keyword evidence="1" id="KW-0812">Transmembrane</keyword>
<accession>A0A2I0QTR8</accession>
<organism evidence="2 3">
    <name type="scientific">Halalkalibacillus sediminis</name>
    <dbReference type="NCBI Taxonomy" id="2018042"/>
    <lineage>
        <taxon>Bacteria</taxon>
        <taxon>Bacillati</taxon>
        <taxon>Bacillota</taxon>
        <taxon>Bacilli</taxon>
        <taxon>Bacillales</taxon>
        <taxon>Bacillaceae</taxon>
        <taxon>Halalkalibacillus</taxon>
    </lineage>
</organism>
<feature type="transmembrane region" description="Helical" evidence="1">
    <location>
        <begin position="51"/>
        <end position="69"/>
    </location>
</feature>
<dbReference type="Proteomes" id="UP000243524">
    <property type="component" value="Unassembled WGS sequence"/>
</dbReference>